<evidence type="ECO:0000256" key="3">
    <source>
        <dbReference type="ARBA" id="ARBA00022448"/>
    </source>
</evidence>
<feature type="compositionally biased region" description="Low complexity" evidence="7">
    <location>
        <begin position="10"/>
        <end position="26"/>
    </location>
</feature>
<keyword evidence="6" id="KW-0175">Coiled coil</keyword>
<evidence type="ECO:0000313" key="11">
    <source>
        <dbReference type="Proteomes" id="UP001320420"/>
    </source>
</evidence>
<dbReference type="GO" id="GO:0000938">
    <property type="term" value="C:GARP complex"/>
    <property type="evidence" value="ECO:0007669"/>
    <property type="project" value="TreeGrafter"/>
</dbReference>
<keyword evidence="4" id="KW-0653">Protein transport</keyword>
<evidence type="ECO:0000259" key="9">
    <source>
        <dbReference type="Pfam" id="PF20655"/>
    </source>
</evidence>
<dbReference type="PANTHER" id="PTHR14190:SF7">
    <property type="entry name" value="VACUOLAR PROTEIN SORTING-ASSOCIATED PROTEIN 52 HOMOLOG"/>
    <property type="match status" value="1"/>
</dbReference>
<proteinExistence type="inferred from homology"/>
<dbReference type="GO" id="GO:0015031">
    <property type="term" value="P:protein transport"/>
    <property type="evidence" value="ECO:0007669"/>
    <property type="project" value="UniProtKB-KW"/>
</dbReference>
<dbReference type="AlphaFoldDB" id="A0AAN9UJA0"/>
<comment type="caution">
    <text evidence="10">The sequence shown here is derived from an EMBL/GenBank/DDBJ whole genome shotgun (WGS) entry which is preliminary data.</text>
</comment>
<dbReference type="Proteomes" id="UP001320420">
    <property type="component" value="Unassembled WGS sequence"/>
</dbReference>
<dbReference type="GO" id="GO:0042147">
    <property type="term" value="P:retrograde transport, endosome to Golgi"/>
    <property type="evidence" value="ECO:0007669"/>
    <property type="project" value="TreeGrafter"/>
</dbReference>
<keyword evidence="3" id="KW-0813">Transport</keyword>
<evidence type="ECO:0000256" key="4">
    <source>
        <dbReference type="ARBA" id="ARBA00022927"/>
    </source>
</evidence>
<evidence type="ECO:0000256" key="1">
    <source>
        <dbReference type="ARBA" id="ARBA00004601"/>
    </source>
</evidence>
<dbReference type="Pfam" id="PF04129">
    <property type="entry name" value="Vps52_CC"/>
    <property type="match status" value="1"/>
</dbReference>
<comment type="subcellular location">
    <subcellularLocation>
        <location evidence="1">Golgi apparatus</location>
        <location evidence="1">trans-Golgi network</location>
    </subcellularLocation>
</comment>
<feature type="coiled-coil region" evidence="6">
    <location>
        <begin position="184"/>
        <end position="211"/>
    </location>
</feature>
<dbReference type="EMBL" id="JAKJXP020000109">
    <property type="protein sequence ID" value="KAK7745259.1"/>
    <property type="molecule type" value="Genomic_DNA"/>
</dbReference>
<keyword evidence="5" id="KW-0333">Golgi apparatus</keyword>
<dbReference type="InterPro" id="IPR048361">
    <property type="entry name" value="Vps52_C"/>
</dbReference>
<dbReference type="InterPro" id="IPR007258">
    <property type="entry name" value="Vps52"/>
</dbReference>
<dbReference type="PANTHER" id="PTHR14190">
    <property type="entry name" value="SUPPRESSOR OF ACTIN MUTATIONS 2/VACUOLAR PROTEIN SORTING 52"/>
    <property type="match status" value="1"/>
</dbReference>
<keyword evidence="11" id="KW-1185">Reference proteome</keyword>
<feature type="compositionally biased region" description="Low complexity" evidence="7">
    <location>
        <begin position="51"/>
        <end position="71"/>
    </location>
</feature>
<evidence type="ECO:0000313" key="10">
    <source>
        <dbReference type="EMBL" id="KAK7745259.1"/>
    </source>
</evidence>
<feature type="domain" description="Vps52 C-terminal" evidence="9">
    <location>
        <begin position="353"/>
        <end position="677"/>
    </location>
</feature>
<dbReference type="GO" id="GO:0032456">
    <property type="term" value="P:endocytic recycling"/>
    <property type="evidence" value="ECO:0007669"/>
    <property type="project" value="TreeGrafter"/>
</dbReference>
<evidence type="ECO:0000256" key="7">
    <source>
        <dbReference type="SAM" id="MobiDB-lite"/>
    </source>
</evidence>
<dbReference type="GO" id="GO:0019905">
    <property type="term" value="F:syntaxin binding"/>
    <property type="evidence" value="ECO:0007669"/>
    <property type="project" value="TreeGrafter"/>
</dbReference>
<protein>
    <submittedName>
        <fullName evidence="10">Vacuolar protein sorting-associated protein 52</fullName>
    </submittedName>
</protein>
<dbReference type="GO" id="GO:0006896">
    <property type="term" value="P:Golgi to vacuole transport"/>
    <property type="evidence" value="ECO:0007669"/>
    <property type="project" value="TreeGrafter"/>
</dbReference>
<evidence type="ECO:0000256" key="5">
    <source>
        <dbReference type="ARBA" id="ARBA00023034"/>
    </source>
</evidence>
<name>A0AAN9UJA0_9PEZI</name>
<evidence type="ECO:0000256" key="6">
    <source>
        <dbReference type="SAM" id="Coils"/>
    </source>
</evidence>
<feature type="compositionally biased region" description="Polar residues" evidence="7">
    <location>
        <begin position="72"/>
        <end position="85"/>
    </location>
</feature>
<dbReference type="Pfam" id="PF20655">
    <property type="entry name" value="Vps52_C"/>
    <property type="match status" value="1"/>
</dbReference>
<accession>A0AAN9UJA0</accession>
<dbReference type="InterPro" id="IPR048319">
    <property type="entry name" value="Vps52_CC"/>
</dbReference>
<evidence type="ECO:0000256" key="2">
    <source>
        <dbReference type="ARBA" id="ARBA00008180"/>
    </source>
</evidence>
<gene>
    <name evidence="10" type="primary">VPS52</name>
    <name evidence="10" type="ORF">SLS62_009811</name>
</gene>
<feature type="domain" description="Vps52 coiled-coil" evidence="8">
    <location>
        <begin position="164"/>
        <end position="336"/>
    </location>
</feature>
<evidence type="ECO:0000259" key="8">
    <source>
        <dbReference type="Pfam" id="PF04129"/>
    </source>
</evidence>
<comment type="similarity">
    <text evidence="2">Belongs to the VPS52 family.</text>
</comment>
<dbReference type="GO" id="GO:0005829">
    <property type="term" value="C:cytosol"/>
    <property type="evidence" value="ECO:0007669"/>
    <property type="project" value="GOC"/>
</dbReference>
<sequence>MWSGRLGGQSSTSPASSQPGSRSYSPAPRRTGSGLGPYITSQQRPGVSPRTSSLSLASSNDSSTSSLLASSRKPNGSALKQSTTAYAGPDPVDVLNQLLGNGTEDASAPAEQPSPSAAATSITASDLELEFDFGGMSLRELALSEDPLTEGPYVHRSQTVEEYEQEKTRFEDLHRSIRVCDEVLNSVENNLTSFRNDLANVSADIETLQARSTALNVRLENRKAIEKGLGPVVEEISVSPTVVSKIADGHIDEPWVKALAEVDKRVTAYKKSSSGTESTKGLQDLGPLLEKLVLKAIERIRDFLVAQIKALRSPHINAQIIQQQNFLKYKDLFTFLHKHHEALANEICLAYMNTMRWYYHNQFTRYETALRKIKLHTLDKTDVIGNEDTSRKGTVLSSSKIAGPPHDAFNLGRRIDILRTGSQAALPSYLAEEDQSTHYLELPFRNFNLALVDNAAAEYTFLASFFAPALGYATISRHFVYIFDPTFQLGHALTRHLVADTYDALGLLLAVRLNQRSQFELQRRKVPAADGYVNGTAMLLWPRLQLVMSDHCASVRALTQALPGKPATTKAEQARLSAAPHVVTQRFGQLVHGVLCLSSNSAAAADGAAGGIGDDEPVVASLRRLRSELEAFLTRYSAAFPDRRRERFLYNNYSLILTIISDATSAAASGKLAAEEQEHFEGLKAAFQEDA</sequence>
<feature type="region of interest" description="Disordered" evidence="7">
    <location>
        <begin position="1"/>
        <end position="120"/>
    </location>
</feature>
<reference evidence="10 11" key="1">
    <citation type="submission" date="2024-02" db="EMBL/GenBank/DDBJ databases">
        <title>De novo assembly and annotation of 12 fungi associated with fruit tree decline syndrome in Ontario, Canada.</title>
        <authorList>
            <person name="Sulman M."/>
            <person name="Ellouze W."/>
            <person name="Ilyukhin E."/>
        </authorList>
    </citation>
    <scope>NUCLEOTIDE SEQUENCE [LARGE SCALE GENOMIC DNA]</scope>
    <source>
        <strain evidence="10 11">M11/M66-122</strain>
    </source>
</reference>
<feature type="compositionally biased region" description="Low complexity" evidence="7">
    <location>
        <begin position="106"/>
        <end position="120"/>
    </location>
</feature>
<organism evidence="10 11">
    <name type="scientific">Diatrype stigma</name>
    <dbReference type="NCBI Taxonomy" id="117547"/>
    <lineage>
        <taxon>Eukaryota</taxon>
        <taxon>Fungi</taxon>
        <taxon>Dikarya</taxon>
        <taxon>Ascomycota</taxon>
        <taxon>Pezizomycotina</taxon>
        <taxon>Sordariomycetes</taxon>
        <taxon>Xylariomycetidae</taxon>
        <taxon>Xylariales</taxon>
        <taxon>Diatrypaceae</taxon>
        <taxon>Diatrype</taxon>
    </lineage>
</organism>